<proteinExistence type="predicted"/>
<dbReference type="AlphaFoldDB" id="A0A8B6XC76"/>
<evidence type="ECO:0000313" key="1">
    <source>
        <dbReference type="Proteomes" id="UP000675920"/>
    </source>
</evidence>
<dbReference type="Proteomes" id="UP000675920">
    <property type="component" value="Unplaced"/>
</dbReference>
<reference evidence="2" key="1">
    <citation type="submission" date="2025-08" db="UniProtKB">
        <authorList>
            <consortium name="RefSeq"/>
        </authorList>
    </citation>
    <scope>IDENTIFICATION</scope>
</reference>
<organism evidence="1 2">
    <name type="scientific">Derxia gummosa DSM 723</name>
    <dbReference type="NCBI Taxonomy" id="1121388"/>
    <lineage>
        <taxon>Bacteria</taxon>
        <taxon>Pseudomonadati</taxon>
        <taxon>Pseudomonadota</taxon>
        <taxon>Betaproteobacteria</taxon>
        <taxon>Burkholderiales</taxon>
        <taxon>Alcaligenaceae</taxon>
        <taxon>Derxia</taxon>
    </lineage>
</organism>
<evidence type="ECO:0000313" key="2">
    <source>
        <dbReference type="RefSeq" id="WP_156924354.1"/>
    </source>
</evidence>
<protein>
    <submittedName>
        <fullName evidence="2">Uncharacterized protein</fullName>
    </submittedName>
</protein>
<dbReference type="RefSeq" id="WP_156924354.1">
    <property type="nucleotide sequence ID" value="NZ_AXWS01000008.1"/>
</dbReference>
<accession>A0A8B6XC76</accession>
<name>A0A8B6XC76_9BURK</name>
<keyword evidence="1" id="KW-1185">Reference proteome</keyword>
<sequence>MNLELLPLHAPLPLLPTHAVPGPSDHELAVECLERVIGSASFARARRLRRLLRHIVDATLRGASRRELSEMAIGLTVFDREPASYDPGLDPIVRVQARRLRDKLAAYYRDEGAADPLRISVPNGAYVASFQRQPLHDSLIAETQPANDPRAGFDAPESRRRLFLVTPLICHDCDPAGLAFGAQLNDELRQRLAARAAPGGRQVLFHDRPTELRMLENADQDYCLLEGSIRHVDDVARAALRLSRCDDGRVLWTGQFEHLRDGFGDSSALCATLFGAIDALCRLLD</sequence>
<dbReference type="OrthoDB" id="1971692at2"/>